<keyword evidence="5" id="KW-0804">Transcription</keyword>
<feature type="domain" description="BZIP" evidence="9">
    <location>
        <begin position="125"/>
        <end position="185"/>
    </location>
</feature>
<evidence type="ECO:0000256" key="8">
    <source>
        <dbReference type="SAM" id="MobiDB-lite"/>
    </source>
</evidence>
<proteinExistence type="inferred from homology"/>
<dbReference type="PANTHER" id="PTHR46714:SF6">
    <property type="entry name" value="TRANSCRIPTIONAL ACTIVATOR HAC1"/>
    <property type="match status" value="1"/>
</dbReference>
<dbReference type="GO" id="GO:0000981">
    <property type="term" value="F:DNA-binding transcription factor activity, RNA polymerase II-specific"/>
    <property type="evidence" value="ECO:0007669"/>
    <property type="project" value="InterPro"/>
</dbReference>
<reference evidence="10 11" key="1">
    <citation type="submission" date="2020-01" db="EMBL/GenBank/DDBJ databases">
        <authorList>
            <consortium name="DOE Joint Genome Institute"/>
            <person name="Haridas S."/>
            <person name="Albert R."/>
            <person name="Binder M."/>
            <person name="Bloem J."/>
            <person name="Labutti K."/>
            <person name="Salamov A."/>
            <person name="Andreopoulos B."/>
            <person name="Baker S.E."/>
            <person name="Barry K."/>
            <person name="Bills G."/>
            <person name="Bluhm B.H."/>
            <person name="Cannon C."/>
            <person name="Castanera R."/>
            <person name="Culley D.E."/>
            <person name="Daum C."/>
            <person name="Ezra D."/>
            <person name="Gonzalez J.B."/>
            <person name="Henrissat B."/>
            <person name="Kuo A."/>
            <person name="Liang C."/>
            <person name="Lipzen A."/>
            <person name="Lutzoni F."/>
            <person name="Magnuson J."/>
            <person name="Mondo S."/>
            <person name="Nolan M."/>
            <person name="Ohm R."/>
            <person name="Pangilinan J."/>
            <person name="Park H.-J.H."/>
            <person name="Ramirez L."/>
            <person name="Alfaro M."/>
            <person name="Sun H."/>
            <person name="Tritt A."/>
            <person name="Yoshinaga Y."/>
            <person name="Zwiers L.-H.L."/>
            <person name="Turgeon B.G."/>
            <person name="Goodwin S.B."/>
            <person name="Spatafora J.W."/>
            <person name="Crous P.W."/>
            <person name="Grigoriev I.V."/>
        </authorList>
    </citation>
    <scope>NUCLEOTIDE SEQUENCE [LARGE SCALE GENOMIC DNA]</scope>
    <source>
        <strain evidence="10 11">CBS 611.86</strain>
    </source>
</reference>
<evidence type="ECO:0000256" key="1">
    <source>
        <dbReference type="ARBA" id="ARBA00004123"/>
    </source>
</evidence>
<dbReference type="Pfam" id="PF03131">
    <property type="entry name" value="bZIP_Maf"/>
    <property type="match status" value="1"/>
</dbReference>
<organism evidence="10 11">
    <name type="scientific">Massariosphaeria phaeospora</name>
    <dbReference type="NCBI Taxonomy" id="100035"/>
    <lineage>
        <taxon>Eukaryota</taxon>
        <taxon>Fungi</taxon>
        <taxon>Dikarya</taxon>
        <taxon>Ascomycota</taxon>
        <taxon>Pezizomycotina</taxon>
        <taxon>Dothideomycetes</taxon>
        <taxon>Pleosporomycetidae</taxon>
        <taxon>Pleosporales</taxon>
        <taxon>Pleosporales incertae sedis</taxon>
        <taxon>Massariosphaeria</taxon>
    </lineage>
</organism>
<dbReference type="EMBL" id="JAADJZ010000030">
    <property type="protein sequence ID" value="KAF2865904.1"/>
    <property type="molecule type" value="Genomic_DNA"/>
</dbReference>
<keyword evidence="6" id="KW-0834">Unfolded protein response</keyword>
<evidence type="ECO:0000313" key="10">
    <source>
        <dbReference type="EMBL" id="KAF2865904.1"/>
    </source>
</evidence>
<comment type="similarity">
    <text evidence="2">Belongs to the bZIP family.</text>
</comment>
<feature type="region of interest" description="Disordered" evidence="8">
    <location>
        <begin position="67"/>
        <end position="154"/>
    </location>
</feature>
<dbReference type="PROSITE" id="PS50217">
    <property type="entry name" value="BZIP"/>
    <property type="match status" value="1"/>
</dbReference>
<evidence type="ECO:0000256" key="5">
    <source>
        <dbReference type="ARBA" id="ARBA00023163"/>
    </source>
</evidence>
<evidence type="ECO:0000256" key="7">
    <source>
        <dbReference type="ARBA" id="ARBA00023242"/>
    </source>
</evidence>
<dbReference type="OrthoDB" id="674948at2759"/>
<dbReference type="InterPro" id="IPR044280">
    <property type="entry name" value="Hac1/HY5"/>
</dbReference>
<keyword evidence="3" id="KW-0805">Transcription regulation</keyword>
<comment type="subcellular location">
    <subcellularLocation>
        <location evidence="1">Nucleus</location>
    </subcellularLocation>
</comment>
<dbReference type="GO" id="GO:0006986">
    <property type="term" value="P:response to unfolded protein"/>
    <property type="evidence" value="ECO:0007669"/>
    <property type="project" value="UniProtKB-KW"/>
</dbReference>
<accession>A0A7C8MCF7</accession>
<dbReference type="InterPro" id="IPR004827">
    <property type="entry name" value="bZIP"/>
</dbReference>
<dbReference type="PROSITE" id="PS00036">
    <property type="entry name" value="BZIP_BASIC"/>
    <property type="match status" value="1"/>
</dbReference>
<keyword evidence="11" id="KW-1185">Reference proteome</keyword>
<feature type="region of interest" description="Disordered" evidence="8">
    <location>
        <begin position="28"/>
        <end position="50"/>
    </location>
</feature>
<dbReference type="InterPro" id="IPR046347">
    <property type="entry name" value="bZIP_sf"/>
</dbReference>
<evidence type="ECO:0000259" key="9">
    <source>
        <dbReference type="PROSITE" id="PS50217"/>
    </source>
</evidence>
<dbReference type="Proteomes" id="UP000481861">
    <property type="component" value="Unassembled WGS sequence"/>
</dbReference>
<evidence type="ECO:0000256" key="3">
    <source>
        <dbReference type="ARBA" id="ARBA00023015"/>
    </source>
</evidence>
<evidence type="ECO:0000313" key="11">
    <source>
        <dbReference type="Proteomes" id="UP000481861"/>
    </source>
</evidence>
<dbReference type="GO" id="GO:0003677">
    <property type="term" value="F:DNA binding"/>
    <property type="evidence" value="ECO:0007669"/>
    <property type="project" value="UniProtKB-KW"/>
</dbReference>
<feature type="compositionally biased region" description="Basic and acidic residues" evidence="8">
    <location>
        <begin position="119"/>
        <end position="129"/>
    </location>
</feature>
<evidence type="ECO:0000256" key="6">
    <source>
        <dbReference type="ARBA" id="ARBA00023230"/>
    </source>
</evidence>
<evidence type="ECO:0000256" key="4">
    <source>
        <dbReference type="ARBA" id="ARBA00023125"/>
    </source>
</evidence>
<dbReference type="SMART" id="SM00338">
    <property type="entry name" value="BRLZ"/>
    <property type="match status" value="1"/>
</dbReference>
<evidence type="ECO:0000256" key="2">
    <source>
        <dbReference type="ARBA" id="ARBA00007163"/>
    </source>
</evidence>
<keyword evidence="7" id="KW-0539">Nucleus</keyword>
<name>A0A7C8MCF7_9PLEO</name>
<gene>
    <name evidence="10" type="ORF">BDV95DRAFT_585345</name>
</gene>
<dbReference type="SUPFAM" id="SSF57959">
    <property type="entry name" value="Leucine zipper domain"/>
    <property type="match status" value="1"/>
</dbReference>
<dbReference type="GO" id="GO:0005634">
    <property type="term" value="C:nucleus"/>
    <property type="evidence" value="ECO:0007669"/>
    <property type="project" value="UniProtKB-SubCell"/>
</dbReference>
<protein>
    <recommendedName>
        <fullName evidence="9">BZIP domain-containing protein</fullName>
    </recommendedName>
</protein>
<dbReference type="InterPro" id="IPR004826">
    <property type="entry name" value="bZIP_Maf"/>
</dbReference>
<feature type="compositionally biased region" description="Basic residues" evidence="8">
    <location>
        <begin position="31"/>
        <end position="43"/>
    </location>
</feature>
<dbReference type="AlphaFoldDB" id="A0A7C8MCF7"/>
<keyword evidence="4" id="KW-0238">DNA-binding</keyword>
<dbReference type="GO" id="GO:0045944">
    <property type="term" value="P:positive regulation of transcription by RNA polymerase II"/>
    <property type="evidence" value="ECO:0007669"/>
    <property type="project" value="InterPro"/>
</dbReference>
<feature type="region of interest" description="Disordered" evidence="8">
    <location>
        <begin position="201"/>
        <end position="250"/>
    </location>
</feature>
<dbReference type="PANTHER" id="PTHR46714">
    <property type="entry name" value="TRANSCRIPTIONAL ACTIVATOR HAC1"/>
    <property type="match status" value="1"/>
</dbReference>
<dbReference type="Gene3D" id="1.20.5.170">
    <property type="match status" value="1"/>
</dbReference>
<sequence length="443" mass="48894">MESPCYAASQQQFAHTLNTPAMMISAGNPHAHAHAHPHTHYPRHQLTPPPTVNPASTTIKMEDMAVGFDTPPPPWDTPAGQPAPLTPPASEGKAAKKRKSWGQVLPEPKTNLPPRKRAKTDDEKEQRRIERVKRNRLAAHNSRERKRQEVEALQGEKDKVEADLHAAHAAMARMKAELMAYRQKFPGAVPEQPLDMATLGHYESAPRPRSDTVCPRQTSTEFPSPISMESDSEREDSCAPDTPGYTESVTTDFDRTRYPAAILCDLQCQSNSRVAAPRSPSPAMLIFLILFSLILSSTRGRSTISSTSTNSPRTTARWNLLACLVTLTFSLPSSIIPQTLTVLLTTWMQSTPTCRQPLAQLHMLATGLSQRTSSTKSVVGPSGVLGKVALDGLRGRRRSRALRLRQMGRRKGVFSLNQKAIRELASLHREASDTVFTRRSTAL</sequence>
<comment type="caution">
    <text evidence="10">The sequence shown here is derived from an EMBL/GenBank/DDBJ whole genome shotgun (WGS) entry which is preliminary data.</text>
</comment>